<sequence>MRIEPLSTCERNFIRECILINKRVDGRSSDEFRKFDISISESDGIIIAMLGKTKVSAQINSHTFQPRPHHPQNGSLHIDVDMSPMASPNHDNRLLGRRGLELTSFLEALYRDSECIDFESLCIKEGE</sequence>
<dbReference type="GO" id="GO:0000467">
    <property type="term" value="P:exonucleolytic trimming to generate mature 3'-end of 5.8S rRNA from tricistronic rRNA transcript (SSU-rRNA, 5.8S rRNA, LSU-rRNA)"/>
    <property type="evidence" value="ECO:0007669"/>
    <property type="project" value="TreeGrafter"/>
</dbReference>
<name>A0A914DI33_9BILA</name>
<dbReference type="GO" id="GO:0035925">
    <property type="term" value="F:mRNA 3'-UTR AU-rich region binding"/>
    <property type="evidence" value="ECO:0007669"/>
    <property type="project" value="TreeGrafter"/>
</dbReference>
<comment type="subcellular location">
    <subcellularLocation>
        <location evidence="2">Cytoplasm</location>
    </subcellularLocation>
    <subcellularLocation>
        <location evidence="1">Nucleus</location>
    </subcellularLocation>
</comment>
<evidence type="ECO:0000256" key="2">
    <source>
        <dbReference type="ARBA" id="ARBA00004496"/>
    </source>
</evidence>
<dbReference type="GO" id="GO:0071035">
    <property type="term" value="P:nuclear polyadenylation-dependent rRNA catabolic process"/>
    <property type="evidence" value="ECO:0007669"/>
    <property type="project" value="TreeGrafter"/>
</dbReference>
<dbReference type="GO" id="GO:0034476">
    <property type="term" value="P:U5 snRNA 3'-end processing"/>
    <property type="evidence" value="ECO:0007669"/>
    <property type="project" value="TreeGrafter"/>
</dbReference>
<protein>
    <submittedName>
        <fullName evidence="7">Exoribonuclease phosphorolytic domain-containing protein</fullName>
    </submittedName>
</protein>
<dbReference type="PANTHER" id="PTHR11097:SF14">
    <property type="entry name" value="EXOSOME COMPLEX COMPONENT RRP45"/>
    <property type="match status" value="1"/>
</dbReference>
<dbReference type="Pfam" id="PF01138">
    <property type="entry name" value="RNase_PH"/>
    <property type="match status" value="1"/>
</dbReference>
<dbReference type="GO" id="GO:0034473">
    <property type="term" value="P:U1 snRNA 3'-end processing"/>
    <property type="evidence" value="ECO:0007669"/>
    <property type="project" value="TreeGrafter"/>
</dbReference>
<dbReference type="GO" id="GO:0000176">
    <property type="term" value="C:nuclear exosome (RNase complex)"/>
    <property type="evidence" value="ECO:0007669"/>
    <property type="project" value="TreeGrafter"/>
</dbReference>
<dbReference type="WBParaSite" id="ACRNAN_scaffold28096.g10563.t1">
    <property type="protein sequence ID" value="ACRNAN_scaffold28096.g10563.t1"/>
    <property type="gene ID" value="ACRNAN_scaffold28096.g10563"/>
</dbReference>
<evidence type="ECO:0000256" key="4">
    <source>
        <dbReference type="ARBA" id="ARBA00022490"/>
    </source>
</evidence>
<organism evidence="6 7">
    <name type="scientific">Acrobeloides nanus</name>
    <dbReference type="NCBI Taxonomy" id="290746"/>
    <lineage>
        <taxon>Eukaryota</taxon>
        <taxon>Metazoa</taxon>
        <taxon>Ecdysozoa</taxon>
        <taxon>Nematoda</taxon>
        <taxon>Chromadorea</taxon>
        <taxon>Rhabditida</taxon>
        <taxon>Tylenchina</taxon>
        <taxon>Cephalobomorpha</taxon>
        <taxon>Cephaloboidea</taxon>
        <taxon>Cephalobidae</taxon>
        <taxon>Acrobeloides</taxon>
    </lineage>
</organism>
<dbReference type="InterPro" id="IPR001247">
    <property type="entry name" value="ExoRNase_PH_dom1"/>
</dbReference>
<evidence type="ECO:0000313" key="6">
    <source>
        <dbReference type="Proteomes" id="UP000887540"/>
    </source>
</evidence>
<dbReference type="Gene3D" id="3.30.230.70">
    <property type="entry name" value="GHMP Kinase, N-terminal domain"/>
    <property type="match status" value="1"/>
</dbReference>
<evidence type="ECO:0000256" key="3">
    <source>
        <dbReference type="ARBA" id="ARBA00006678"/>
    </source>
</evidence>
<dbReference type="GO" id="GO:0034475">
    <property type="term" value="P:U4 snRNA 3'-end processing"/>
    <property type="evidence" value="ECO:0007669"/>
    <property type="project" value="TreeGrafter"/>
</dbReference>
<reference evidence="7" key="1">
    <citation type="submission" date="2022-11" db="UniProtKB">
        <authorList>
            <consortium name="WormBaseParasite"/>
        </authorList>
    </citation>
    <scope>IDENTIFICATION</scope>
</reference>
<dbReference type="InterPro" id="IPR027408">
    <property type="entry name" value="PNPase/RNase_PH_dom_sf"/>
</dbReference>
<feature type="domain" description="Exoribonuclease phosphorolytic" evidence="5">
    <location>
        <begin position="31"/>
        <end position="119"/>
    </location>
</feature>
<accession>A0A914DI33</accession>
<proteinExistence type="inferred from homology"/>
<dbReference type="GO" id="GO:0000177">
    <property type="term" value="C:cytoplasmic exosome (RNase complex)"/>
    <property type="evidence" value="ECO:0007669"/>
    <property type="project" value="TreeGrafter"/>
</dbReference>
<keyword evidence="6" id="KW-1185">Reference proteome</keyword>
<dbReference type="GO" id="GO:0071038">
    <property type="term" value="P:TRAMP-dependent tRNA surveillance pathway"/>
    <property type="evidence" value="ECO:0007669"/>
    <property type="project" value="TreeGrafter"/>
</dbReference>
<dbReference type="InterPro" id="IPR020568">
    <property type="entry name" value="Ribosomal_Su5_D2-typ_SF"/>
</dbReference>
<dbReference type="PANTHER" id="PTHR11097">
    <property type="entry name" value="EXOSOME COMPLEX EXONUCLEASE RIBOSOMAL RNA PROCESSING PROTEIN"/>
    <property type="match status" value="1"/>
</dbReference>
<evidence type="ECO:0000313" key="7">
    <source>
        <dbReference type="WBParaSite" id="ACRNAN_scaffold28096.g10563.t1"/>
    </source>
</evidence>
<dbReference type="AlphaFoldDB" id="A0A914DI33"/>
<dbReference type="Proteomes" id="UP000887540">
    <property type="component" value="Unplaced"/>
</dbReference>
<comment type="similarity">
    <text evidence="3">Belongs to the RNase PH family.</text>
</comment>
<dbReference type="GO" id="GO:0016075">
    <property type="term" value="P:rRNA catabolic process"/>
    <property type="evidence" value="ECO:0007669"/>
    <property type="project" value="TreeGrafter"/>
</dbReference>
<evidence type="ECO:0000259" key="5">
    <source>
        <dbReference type="Pfam" id="PF01138"/>
    </source>
</evidence>
<dbReference type="SUPFAM" id="SSF54211">
    <property type="entry name" value="Ribosomal protein S5 domain 2-like"/>
    <property type="match status" value="1"/>
</dbReference>
<evidence type="ECO:0000256" key="1">
    <source>
        <dbReference type="ARBA" id="ARBA00004123"/>
    </source>
</evidence>
<dbReference type="GO" id="GO:0071028">
    <property type="term" value="P:nuclear mRNA surveillance"/>
    <property type="evidence" value="ECO:0007669"/>
    <property type="project" value="TreeGrafter"/>
</dbReference>
<dbReference type="InterPro" id="IPR050590">
    <property type="entry name" value="Exosome_comp_Rrp42_subfam"/>
</dbReference>
<keyword evidence="4" id="KW-0963">Cytoplasm</keyword>